<protein>
    <recommendedName>
        <fullName evidence="3">SWIM-type domain-containing protein</fullName>
    </recommendedName>
</protein>
<proteinExistence type="predicted"/>
<accession>A0ABW1Z8H5</accession>
<dbReference type="Proteomes" id="UP001596391">
    <property type="component" value="Unassembled WGS sequence"/>
</dbReference>
<gene>
    <name evidence="1" type="ORF">ACFQBQ_07765</name>
</gene>
<dbReference type="RefSeq" id="WP_263371853.1">
    <property type="nucleotide sequence ID" value="NZ_JAGSYD010000003.1"/>
</dbReference>
<organism evidence="1 2">
    <name type="scientific">Granulicella cerasi</name>
    <dbReference type="NCBI Taxonomy" id="741063"/>
    <lineage>
        <taxon>Bacteria</taxon>
        <taxon>Pseudomonadati</taxon>
        <taxon>Acidobacteriota</taxon>
        <taxon>Terriglobia</taxon>
        <taxon>Terriglobales</taxon>
        <taxon>Acidobacteriaceae</taxon>
        <taxon>Granulicella</taxon>
    </lineage>
</organism>
<evidence type="ECO:0008006" key="3">
    <source>
        <dbReference type="Google" id="ProtNLM"/>
    </source>
</evidence>
<sequence>MAVTHGIEHATYYSNGERWVPAMECSCGFSTGMGHECWATVGEDFDAHLAEVMPKAEGGEQR</sequence>
<evidence type="ECO:0000313" key="2">
    <source>
        <dbReference type="Proteomes" id="UP001596391"/>
    </source>
</evidence>
<evidence type="ECO:0000313" key="1">
    <source>
        <dbReference type="EMBL" id="MFC6645484.1"/>
    </source>
</evidence>
<dbReference type="EMBL" id="JBHSWI010000001">
    <property type="protein sequence ID" value="MFC6645484.1"/>
    <property type="molecule type" value="Genomic_DNA"/>
</dbReference>
<comment type="caution">
    <text evidence="1">The sequence shown here is derived from an EMBL/GenBank/DDBJ whole genome shotgun (WGS) entry which is preliminary data.</text>
</comment>
<keyword evidence="2" id="KW-1185">Reference proteome</keyword>
<name>A0ABW1Z8H5_9BACT</name>
<reference evidence="2" key="1">
    <citation type="journal article" date="2019" name="Int. J. Syst. Evol. Microbiol.">
        <title>The Global Catalogue of Microorganisms (GCM) 10K type strain sequencing project: providing services to taxonomists for standard genome sequencing and annotation.</title>
        <authorList>
            <consortium name="The Broad Institute Genomics Platform"/>
            <consortium name="The Broad Institute Genome Sequencing Center for Infectious Disease"/>
            <person name="Wu L."/>
            <person name="Ma J."/>
        </authorList>
    </citation>
    <scope>NUCLEOTIDE SEQUENCE [LARGE SCALE GENOMIC DNA]</scope>
    <source>
        <strain evidence="2">CGMCC 1.16026</strain>
    </source>
</reference>